<name>A0A916K694_9BACL</name>
<accession>A0A916K694</accession>
<reference evidence="1" key="1">
    <citation type="submission" date="2021-06" db="EMBL/GenBank/DDBJ databases">
        <authorList>
            <person name="Criscuolo A."/>
        </authorList>
    </citation>
    <scope>NUCLEOTIDE SEQUENCE</scope>
    <source>
        <strain evidence="1">CIP111600</strain>
    </source>
</reference>
<keyword evidence="2" id="KW-1185">Reference proteome</keyword>
<sequence length="41" mass="4371">MSNTATILRKTALVVGANGVIGRNLIDYLVTLPDWDIIGVS</sequence>
<evidence type="ECO:0000313" key="1">
    <source>
        <dbReference type="EMBL" id="CAG7638070.1"/>
    </source>
</evidence>
<dbReference type="Proteomes" id="UP000693672">
    <property type="component" value="Unassembled WGS sequence"/>
</dbReference>
<proteinExistence type="predicted"/>
<dbReference type="EMBL" id="CAJVAS010000018">
    <property type="protein sequence ID" value="CAG7638070.1"/>
    <property type="molecule type" value="Genomic_DNA"/>
</dbReference>
<protein>
    <submittedName>
        <fullName evidence="1">Uncharacterized protein</fullName>
    </submittedName>
</protein>
<gene>
    <name evidence="1" type="ORF">PAESOLCIP111_03909</name>
</gene>
<evidence type="ECO:0000313" key="2">
    <source>
        <dbReference type="Proteomes" id="UP000693672"/>
    </source>
</evidence>
<comment type="caution">
    <text evidence="1">The sequence shown here is derived from an EMBL/GenBank/DDBJ whole genome shotgun (WGS) entry which is preliminary data.</text>
</comment>
<organism evidence="1 2">
    <name type="scientific">Paenibacillus solanacearum</name>
    <dbReference type="NCBI Taxonomy" id="2048548"/>
    <lineage>
        <taxon>Bacteria</taxon>
        <taxon>Bacillati</taxon>
        <taxon>Bacillota</taxon>
        <taxon>Bacilli</taxon>
        <taxon>Bacillales</taxon>
        <taxon>Paenibacillaceae</taxon>
        <taxon>Paenibacillus</taxon>
    </lineage>
</organism>
<dbReference type="AlphaFoldDB" id="A0A916K694"/>